<dbReference type="Gene3D" id="1.10.275.10">
    <property type="entry name" value="Fumarase/aspartase (N-terminal domain)"/>
    <property type="match status" value="1"/>
</dbReference>
<gene>
    <name evidence="4 7" type="primary">fumC</name>
    <name evidence="7" type="ORF">CEY11_00760</name>
</gene>
<feature type="binding site" evidence="4">
    <location>
        <position position="189"/>
    </location>
    <ligand>
        <name>substrate</name>
    </ligand>
</feature>
<evidence type="ECO:0000259" key="6">
    <source>
        <dbReference type="Pfam" id="PF10415"/>
    </source>
</evidence>
<feature type="binding site" evidence="4">
    <location>
        <begin position="141"/>
        <end position="143"/>
    </location>
    <ligand>
        <name>substrate</name>
    </ligand>
</feature>
<dbReference type="HAMAP" id="MF_00743">
    <property type="entry name" value="FumaraseC"/>
    <property type="match status" value="1"/>
</dbReference>
<comment type="function">
    <text evidence="4">Involved in the TCA cycle. Catalyzes the stereospecific interconversion of fumarate to L-malate.</text>
</comment>
<dbReference type="InterPro" id="IPR005677">
    <property type="entry name" value="Fum_hydII"/>
</dbReference>
<feature type="binding site" evidence="4">
    <location>
        <position position="321"/>
    </location>
    <ligand>
        <name>substrate</name>
    </ligand>
</feature>
<dbReference type="UniPathway" id="UPA00223">
    <property type="reaction ID" value="UER01007"/>
</dbReference>
<dbReference type="GO" id="GO:0006099">
    <property type="term" value="P:tricarboxylic acid cycle"/>
    <property type="evidence" value="ECO:0007669"/>
    <property type="project" value="UniProtKB-UniRule"/>
</dbReference>
<feature type="domain" description="Fumarase C C-terminal" evidence="6">
    <location>
        <begin position="410"/>
        <end position="463"/>
    </location>
</feature>
<comment type="subunit">
    <text evidence="4">Homotetramer.</text>
</comment>
<comment type="subcellular location">
    <subcellularLocation>
        <location evidence="4">Cytoplasm</location>
    </subcellularLocation>
</comment>
<dbReference type="InterPro" id="IPR020557">
    <property type="entry name" value="Fumarate_lyase_CS"/>
</dbReference>
<dbReference type="EMBL" id="NJIH01000001">
    <property type="protein sequence ID" value="OWT66306.1"/>
    <property type="molecule type" value="Genomic_DNA"/>
</dbReference>
<dbReference type="GO" id="GO:0004333">
    <property type="term" value="F:fumarate hydratase activity"/>
    <property type="evidence" value="ECO:0007669"/>
    <property type="project" value="UniProtKB-UniRule"/>
</dbReference>
<dbReference type="Gene3D" id="1.10.40.30">
    <property type="entry name" value="Fumarase/aspartase (C-terminal domain)"/>
    <property type="match status" value="1"/>
</dbReference>
<dbReference type="Pfam" id="PF00206">
    <property type="entry name" value="Lyase_1"/>
    <property type="match status" value="1"/>
</dbReference>
<feature type="binding site" evidence="4">
    <location>
        <begin position="100"/>
        <end position="102"/>
    </location>
    <ligand>
        <name>substrate</name>
    </ligand>
</feature>
<evidence type="ECO:0000256" key="2">
    <source>
        <dbReference type="ARBA" id="ARBA00022490"/>
    </source>
</evidence>
<dbReference type="Pfam" id="PF10415">
    <property type="entry name" value="FumaraseC_C"/>
    <property type="match status" value="1"/>
</dbReference>
<dbReference type="SUPFAM" id="SSF48557">
    <property type="entry name" value="L-aspartase-like"/>
    <property type="match status" value="1"/>
</dbReference>
<keyword evidence="3 4" id="KW-0456">Lyase</keyword>
<dbReference type="OrthoDB" id="9802809at2"/>
<dbReference type="PANTHER" id="PTHR11444:SF1">
    <property type="entry name" value="FUMARATE HYDRATASE, MITOCHONDRIAL"/>
    <property type="match status" value="1"/>
</dbReference>
<dbReference type="PANTHER" id="PTHR11444">
    <property type="entry name" value="ASPARTATEAMMONIA/ARGININOSUCCINATE/ADENYLOSUCCINATE LYASE"/>
    <property type="match status" value="1"/>
</dbReference>
<protein>
    <recommendedName>
        <fullName evidence="4">Fumarate hydratase class II</fullName>
        <shortName evidence="4">Fumarase C</shortName>
        <ecNumber evidence="4">4.2.1.2</ecNumber>
    </recommendedName>
    <alternativeName>
        <fullName evidence="4">Aerobic fumarase</fullName>
    </alternativeName>
    <alternativeName>
        <fullName evidence="4">Iron-independent fumarase</fullName>
    </alternativeName>
</protein>
<dbReference type="AlphaFoldDB" id="A0A225MYF5"/>
<dbReference type="InterPro" id="IPR018951">
    <property type="entry name" value="Fumarase_C_C"/>
</dbReference>
<dbReference type="GO" id="GO:0005737">
    <property type="term" value="C:cytoplasm"/>
    <property type="evidence" value="ECO:0007669"/>
    <property type="project" value="UniProtKB-SubCell"/>
</dbReference>
<evidence type="ECO:0000256" key="4">
    <source>
        <dbReference type="HAMAP-Rule" id="MF_00743"/>
    </source>
</evidence>
<evidence type="ECO:0000313" key="7">
    <source>
        <dbReference type="EMBL" id="OWT66306.1"/>
    </source>
</evidence>
<feature type="domain" description="Fumarate lyase N-terminal" evidence="5">
    <location>
        <begin position="12"/>
        <end position="344"/>
    </location>
</feature>
<keyword evidence="4" id="KW-0816">Tricarboxylic acid cycle</keyword>
<dbReference type="FunFam" id="1.20.200.10:FF:000001">
    <property type="entry name" value="Fumarate hydratase, mitochondrial"/>
    <property type="match status" value="1"/>
</dbReference>
<evidence type="ECO:0000313" key="8">
    <source>
        <dbReference type="Proteomes" id="UP000214603"/>
    </source>
</evidence>
<comment type="similarity">
    <text evidence="1 4">Belongs to the class-II fumarase/aspartase family. Fumarase subfamily.</text>
</comment>
<evidence type="ECO:0000256" key="1">
    <source>
        <dbReference type="ARBA" id="ARBA00009084"/>
    </source>
</evidence>
<dbReference type="InterPro" id="IPR024083">
    <property type="entry name" value="Fumarase/histidase_N"/>
</dbReference>
<keyword evidence="2 4" id="KW-0963">Cytoplasm</keyword>
<feature type="active site" description="Proton donor/acceptor" evidence="4">
    <location>
        <position position="190"/>
    </location>
</feature>
<dbReference type="NCBIfam" id="TIGR00979">
    <property type="entry name" value="fumC_II"/>
    <property type="match status" value="1"/>
</dbReference>
<dbReference type="NCBIfam" id="NF008909">
    <property type="entry name" value="PRK12273.1"/>
    <property type="match status" value="1"/>
</dbReference>
<accession>A0A225MYF5</accession>
<comment type="caution">
    <text evidence="7">The sequence shown here is derived from an EMBL/GenBank/DDBJ whole genome shotgun (WGS) entry which is preliminary data.</text>
</comment>
<dbReference type="RefSeq" id="WP_088601433.1">
    <property type="nucleotide sequence ID" value="NZ_NJIH01000001.1"/>
</dbReference>
<dbReference type="InterPro" id="IPR022761">
    <property type="entry name" value="Fumarate_lyase_N"/>
</dbReference>
<comment type="catalytic activity">
    <reaction evidence="4">
        <text>(S)-malate = fumarate + H2O</text>
        <dbReference type="Rhea" id="RHEA:12460"/>
        <dbReference type="ChEBI" id="CHEBI:15377"/>
        <dbReference type="ChEBI" id="CHEBI:15589"/>
        <dbReference type="ChEBI" id="CHEBI:29806"/>
        <dbReference type="EC" id="4.2.1.2"/>
    </reaction>
</comment>
<proteinExistence type="inferred from homology"/>
<dbReference type="PROSITE" id="PS00163">
    <property type="entry name" value="FUMARATE_LYASES"/>
    <property type="match status" value="1"/>
</dbReference>
<keyword evidence="8" id="KW-1185">Reference proteome</keyword>
<dbReference type="Proteomes" id="UP000214603">
    <property type="component" value="Unassembled WGS sequence"/>
</dbReference>
<feature type="binding site" evidence="4">
    <location>
        <begin position="326"/>
        <end position="328"/>
    </location>
    <ligand>
        <name>substrate</name>
    </ligand>
</feature>
<dbReference type="Gene3D" id="1.20.200.10">
    <property type="entry name" value="Fumarase/aspartase (Central domain)"/>
    <property type="match status" value="1"/>
</dbReference>
<name>A0A225MYF5_9BURK</name>
<dbReference type="InterPro" id="IPR008948">
    <property type="entry name" value="L-Aspartase-like"/>
</dbReference>
<dbReference type="GO" id="GO:0006108">
    <property type="term" value="P:malate metabolic process"/>
    <property type="evidence" value="ECO:0007669"/>
    <property type="project" value="TreeGrafter"/>
</dbReference>
<evidence type="ECO:0000259" key="5">
    <source>
        <dbReference type="Pfam" id="PF00206"/>
    </source>
</evidence>
<dbReference type="GO" id="GO:0006106">
    <property type="term" value="P:fumarate metabolic process"/>
    <property type="evidence" value="ECO:0007669"/>
    <property type="project" value="InterPro"/>
</dbReference>
<dbReference type="CDD" id="cd01362">
    <property type="entry name" value="Fumarase_classII"/>
    <property type="match status" value="1"/>
</dbReference>
<dbReference type="InterPro" id="IPR000362">
    <property type="entry name" value="Fumarate_lyase_fam"/>
</dbReference>
<dbReference type="EC" id="4.2.1.2" evidence="4"/>
<evidence type="ECO:0000256" key="3">
    <source>
        <dbReference type="ARBA" id="ARBA00023239"/>
    </source>
</evidence>
<sequence>MATTRVEKDSMGSIEVPADHYWGAQTQRSIQNFPIGVARFKWQAPIIEALGILKKSAAQANAELGELPQNIADLIVRAADEVIRGERNEEFPLVVFQTGSGTQSNMNANEVIANRAIELAGGVMGSKAPVHPNDHVNRGQSSNDTFPTAMHIAVGRELQRHLFPAVELLRDTLAAKSEQYKDVVKTGRTHLQDATPITLGQEIGGWVAQLEFGLEALRAALPGIYDLAIGGTAVGTGLNAHPRFGDTAAAHIAEITGLPFRSARNKFFALSAHDALVNLSGALRTLAGALMKIANDVRWLASGPRCGIGELHIPDNEPGSSIMPGKVNPTQCEAMTMVCVQVYGNDAATAFAGSQGNFQLNVYKPVMVHNVLESIQLLGDSCRAFNDHCAVGIEPNLDRIAANLEKNLMLVTALNRHIGYDKAAAIAKKAQHEQTTLRSAALALGYVTAEQYDEWIVPMDMTHS</sequence>
<organism evidence="7 8">
    <name type="scientific">Candidimonas nitroreducens</name>
    <dbReference type="NCBI Taxonomy" id="683354"/>
    <lineage>
        <taxon>Bacteria</taxon>
        <taxon>Pseudomonadati</taxon>
        <taxon>Pseudomonadota</taxon>
        <taxon>Betaproteobacteria</taxon>
        <taxon>Burkholderiales</taxon>
        <taxon>Alcaligenaceae</taxon>
        <taxon>Candidimonas</taxon>
    </lineage>
</organism>
<feature type="binding site" description="in site B" evidence="4">
    <location>
        <begin position="131"/>
        <end position="134"/>
    </location>
    <ligand>
        <name>substrate</name>
    </ligand>
</feature>
<comment type="miscellaneous">
    <text evidence="4">There are 2 substrate-binding sites: the catalytic A site, and the non-catalytic B site that may play a role in the transfer of substrate or product between the active site and the solvent. Alternatively, the B site may bind allosteric effectors.</text>
</comment>
<comment type="pathway">
    <text evidence="4">Carbohydrate metabolism; tricarboxylic acid cycle; (S)-malate from fumarate: step 1/1.</text>
</comment>
<feature type="active site" evidence="4">
    <location>
        <position position="320"/>
    </location>
</feature>
<dbReference type="FunFam" id="1.10.40.30:FF:000002">
    <property type="entry name" value="Fumarate hydratase class II"/>
    <property type="match status" value="1"/>
</dbReference>
<dbReference type="FunFam" id="1.10.275.10:FF:000001">
    <property type="entry name" value="Fumarate hydratase, mitochondrial"/>
    <property type="match status" value="1"/>
</dbReference>
<feature type="site" description="Important for catalytic activity" evidence="4">
    <location>
        <position position="333"/>
    </location>
</feature>
<dbReference type="PRINTS" id="PR00149">
    <property type="entry name" value="FUMRATELYASE"/>
</dbReference>
<dbReference type="PRINTS" id="PR00145">
    <property type="entry name" value="ARGSUCLYASE"/>
</dbReference>
<reference evidence="8" key="1">
    <citation type="submission" date="2017-06" db="EMBL/GenBank/DDBJ databases">
        <title>Herbaspirillum phytohormonus sp. nov., isolated from the root nodule of Robinia pseudoacacia in lead-zinc mine.</title>
        <authorList>
            <person name="Fan M."/>
            <person name="Lin Y."/>
        </authorList>
    </citation>
    <scope>NUCLEOTIDE SEQUENCE [LARGE SCALE GENOMIC DNA]</scope>
    <source>
        <strain evidence="8">SC-089</strain>
    </source>
</reference>